<dbReference type="PANTHER" id="PTHR44520">
    <property type="entry name" value="RESPONSE REGULATOR RCP1-RELATED"/>
    <property type="match status" value="1"/>
</dbReference>
<keyword evidence="1" id="KW-0597">Phosphoprotein</keyword>
<gene>
    <name evidence="3" type="ORF">DCC81_17040</name>
</gene>
<dbReference type="InterPro" id="IPR052893">
    <property type="entry name" value="TCS_response_regulator"/>
</dbReference>
<dbReference type="PANTHER" id="PTHR44520:SF2">
    <property type="entry name" value="RESPONSE REGULATOR RCP1"/>
    <property type="match status" value="1"/>
</dbReference>
<protein>
    <submittedName>
        <fullName evidence="3">Two-component system response regulator</fullName>
    </submittedName>
</protein>
<organism evidence="3 4">
    <name type="scientific">Chitinophaga parva</name>
    <dbReference type="NCBI Taxonomy" id="2169414"/>
    <lineage>
        <taxon>Bacteria</taxon>
        <taxon>Pseudomonadati</taxon>
        <taxon>Bacteroidota</taxon>
        <taxon>Chitinophagia</taxon>
        <taxon>Chitinophagales</taxon>
        <taxon>Chitinophagaceae</taxon>
        <taxon>Chitinophaga</taxon>
    </lineage>
</organism>
<name>A0A2T7BI40_9BACT</name>
<dbReference type="SMART" id="SM00448">
    <property type="entry name" value="REC"/>
    <property type="match status" value="1"/>
</dbReference>
<accession>A0A2T7BI40</accession>
<dbReference type="Gene3D" id="3.40.50.2300">
    <property type="match status" value="1"/>
</dbReference>
<evidence type="ECO:0000313" key="4">
    <source>
        <dbReference type="Proteomes" id="UP000244450"/>
    </source>
</evidence>
<dbReference type="Pfam" id="PF00072">
    <property type="entry name" value="Response_reg"/>
    <property type="match status" value="1"/>
</dbReference>
<evidence type="ECO:0000313" key="3">
    <source>
        <dbReference type="EMBL" id="PUZ25950.1"/>
    </source>
</evidence>
<dbReference type="CDD" id="cd17557">
    <property type="entry name" value="REC_Rcp-like"/>
    <property type="match status" value="1"/>
</dbReference>
<reference evidence="3 4" key="1">
    <citation type="submission" date="2018-04" db="EMBL/GenBank/DDBJ databases">
        <title>Chitinophaga fuyangensis sp. nov., isolated from soil in a chemical factory.</title>
        <authorList>
            <person name="Chen K."/>
        </authorList>
    </citation>
    <scope>NUCLEOTIDE SEQUENCE [LARGE SCALE GENOMIC DNA]</scope>
    <source>
        <strain evidence="3 4">LY-1</strain>
    </source>
</reference>
<sequence length="148" mass="16922">MTYLFFMSKKINILLADDDVEDRFIIGDAFETIGLADCIQFVEDGEKVLSYLGTIDTPEPLPNLVILDLNMPKLNGTQTLKLLKEDQRYSDIPVIIFSTSLNELEMQECMHLGANSYVIKPVTFDECIDTARRFYNFCKGTYQFPSVQ</sequence>
<dbReference type="PROSITE" id="PS50110">
    <property type="entry name" value="RESPONSE_REGULATORY"/>
    <property type="match status" value="1"/>
</dbReference>
<dbReference type="AlphaFoldDB" id="A0A2T7BI40"/>
<proteinExistence type="predicted"/>
<evidence type="ECO:0000259" key="2">
    <source>
        <dbReference type="PROSITE" id="PS50110"/>
    </source>
</evidence>
<feature type="modified residue" description="4-aspartylphosphate" evidence="1">
    <location>
        <position position="68"/>
    </location>
</feature>
<comment type="caution">
    <text evidence="3">The sequence shown here is derived from an EMBL/GenBank/DDBJ whole genome shotgun (WGS) entry which is preliminary data.</text>
</comment>
<dbReference type="EMBL" id="QCYK01000002">
    <property type="protein sequence ID" value="PUZ25950.1"/>
    <property type="molecule type" value="Genomic_DNA"/>
</dbReference>
<evidence type="ECO:0000256" key="1">
    <source>
        <dbReference type="PROSITE-ProRule" id="PRU00169"/>
    </source>
</evidence>
<dbReference type="Proteomes" id="UP000244450">
    <property type="component" value="Unassembled WGS sequence"/>
</dbReference>
<feature type="domain" description="Response regulatory" evidence="2">
    <location>
        <begin position="12"/>
        <end position="135"/>
    </location>
</feature>
<keyword evidence="4" id="KW-1185">Reference proteome</keyword>
<dbReference type="InterPro" id="IPR001789">
    <property type="entry name" value="Sig_transdc_resp-reg_receiver"/>
</dbReference>
<dbReference type="InterPro" id="IPR011006">
    <property type="entry name" value="CheY-like_superfamily"/>
</dbReference>
<dbReference type="GO" id="GO:0000160">
    <property type="term" value="P:phosphorelay signal transduction system"/>
    <property type="evidence" value="ECO:0007669"/>
    <property type="project" value="InterPro"/>
</dbReference>
<dbReference type="SUPFAM" id="SSF52172">
    <property type="entry name" value="CheY-like"/>
    <property type="match status" value="1"/>
</dbReference>